<dbReference type="Pfam" id="PF00067">
    <property type="entry name" value="p450"/>
    <property type="match status" value="1"/>
</dbReference>
<name>A0A017SUH3_ASPRC</name>
<dbReference type="GO" id="GO:0020037">
    <property type="term" value="F:heme binding"/>
    <property type="evidence" value="ECO:0007669"/>
    <property type="project" value="InterPro"/>
</dbReference>
<dbReference type="GO" id="GO:0005506">
    <property type="term" value="F:iron ion binding"/>
    <property type="evidence" value="ECO:0007669"/>
    <property type="project" value="InterPro"/>
</dbReference>
<dbReference type="Proteomes" id="UP000019804">
    <property type="component" value="Unassembled WGS sequence"/>
</dbReference>
<dbReference type="InterPro" id="IPR036396">
    <property type="entry name" value="Cyt_P450_sf"/>
</dbReference>
<protein>
    <submittedName>
        <fullName evidence="2">Cytochrome P450</fullName>
    </submittedName>
</protein>
<dbReference type="GO" id="GO:0016705">
    <property type="term" value="F:oxidoreductase activity, acting on paired donors, with incorporation or reduction of molecular oxygen"/>
    <property type="evidence" value="ECO:0007669"/>
    <property type="project" value="InterPro"/>
</dbReference>
<reference evidence="3" key="1">
    <citation type="journal article" date="2014" name="Nat. Commun.">
        <title>Genomic adaptations of the halophilic Dead Sea filamentous fungus Eurotium rubrum.</title>
        <authorList>
            <person name="Kis-Papo T."/>
            <person name="Weig A.R."/>
            <person name="Riley R."/>
            <person name="Persoh D."/>
            <person name="Salamov A."/>
            <person name="Sun H."/>
            <person name="Lipzen A."/>
            <person name="Wasser S.P."/>
            <person name="Rambold G."/>
            <person name="Grigoriev I.V."/>
            <person name="Nevo E."/>
        </authorList>
    </citation>
    <scope>NUCLEOTIDE SEQUENCE [LARGE SCALE GENOMIC DNA]</scope>
    <source>
        <strain evidence="3">CBS 135680</strain>
    </source>
</reference>
<evidence type="ECO:0000313" key="3">
    <source>
        <dbReference type="Proteomes" id="UP000019804"/>
    </source>
</evidence>
<dbReference type="AlphaFoldDB" id="A0A017SUH3"/>
<dbReference type="OrthoDB" id="6692864at2759"/>
<dbReference type="HOGENOM" id="CLU_1320620_0_0_1"/>
<organism evidence="2 3">
    <name type="scientific">Aspergillus ruber (strain CBS 135680)</name>
    <dbReference type="NCBI Taxonomy" id="1388766"/>
    <lineage>
        <taxon>Eukaryota</taxon>
        <taxon>Fungi</taxon>
        <taxon>Dikarya</taxon>
        <taxon>Ascomycota</taxon>
        <taxon>Pezizomycotina</taxon>
        <taxon>Eurotiomycetes</taxon>
        <taxon>Eurotiomycetidae</taxon>
        <taxon>Eurotiales</taxon>
        <taxon>Aspergillaceae</taxon>
        <taxon>Aspergillus</taxon>
        <taxon>Aspergillus subgen. Aspergillus</taxon>
    </lineage>
</organism>
<keyword evidence="3" id="KW-1185">Reference proteome</keyword>
<comment type="similarity">
    <text evidence="1">Belongs to the cytochrome P450 family.</text>
</comment>
<dbReference type="InterPro" id="IPR002401">
    <property type="entry name" value="Cyt_P450_E_grp-I"/>
</dbReference>
<dbReference type="Gene3D" id="1.10.630.10">
    <property type="entry name" value="Cytochrome P450"/>
    <property type="match status" value="1"/>
</dbReference>
<dbReference type="PANTHER" id="PTHR24305">
    <property type="entry name" value="CYTOCHROME P450"/>
    <property type="match status" value="1"/>
</dbReference>
<sequence length="208" mass="23772">MAGSSSHEYSRSDAAHQPVHALLRADADTVSTALTNALFYLSTHPTILSKLQSELDHTSPHGMQDWSYDKVREIKYLDYIINETLRLKPSVSGGLTRVTPPEDLQIDDIYIPGKMIVSVPTFTIQRDERYFTRAREFIPERWEGISIESVPVIPFSQAWMEGRMSLSMIALEYHVYMADEGQVAFDGQERDTFTLALPDLFVEFKPRR</sequence>
<evidence type="ECO:0000256" key="1">
    <source>
        <dbReference type="ARBA" id="ARBA00010617"/>
    </source>
</evidence>
<dbReference type="InterPro" id="IPR050121">
    <property type="entry name" value="Cytochrome_P450_monoxygenase"/>
</dbReference>
<dbReference type="RefSeq" id="XP_040643633.1">
    <property type="nucleotide sequence ID" value="XM_040779896.1"/>
</dbReference>
<dbReference type="InterPro" id="IPR001128">
    <property type="entry name" value="Cyt_P450"/>
</dbReference>
<accession>A0A017SUH3</accession>
<dbReference type="EMBL" id="KK088411">
    <property type="protein sequence ID" value="EYE99945.1"/>
    <property type="molecule type" value="Genomic_DNA"/>
</dbReference>
<dbReference type="PRINTS" id="PR00463">
    <property type="entry name" value="EP450I"/>
</dbReference>
<dbReference type="SUPFAM" id="SSF48264">
    <property type="entry name" value="Cytochrome P450"/>
    <property type="match status" value="1"/>
</dbReference>
<dbReference type="GO" id="GO:0004497">
    <property type="term" value="F:monooxygenase activity"/>
    <property type="evidence" value="ECO:0007669"/>
    <property type="project" value="InterPro"/>
</dbReference>
<dbReference type="GeneID" id="63695020"/>
<proteinExistence type="inferred from homology"/>
<evidence type="ECO:0000313" key="2">
    <source>
        <dbReference type="EMBL" id="EYE99945.1"/>
    </source>
</evidence>
<gene>
    <name evidence="2" type="ORF">EURHEDRAFT_399077</name>
</gene>
<dbReference type="PANTHER" id="PTHR24305:SF78">
    <property type="entry name" value="P450, PUTATIVE (EUROFUNG)-RELATED"/>
    <property type="match status" value="1"/>
</dbReference>
<dbReference type="STRING" id="1388766.A0A017SUH3"/>